<dbReference type="InterPro" id="IPR028098">
    <property type="entry name" value="Glyco_trans_4-like_N"/>
</dbReference>
<dbReference type="CDD" id="cd03802">
    <property type="entry name" value="GT4_AviGT4-like"/>
    <property type="match status" value="1"/>
</dbReference>
<reference evidence="3" key="1">
    <citation type="submission" date="2023-03" db="EMBL/GenBank/DDBJ databases">
        <authorList>
            <person name="Cremers G."/>
            <person name="Picone N."/>
        </authorList>
    </citation>
    <scope>NUCLEOTIDE SEQUENCE</scope>
    <source>
        <strain evidence="3">Sample_alias</strain>
    </source>
</reference>
<gene>
    <name evidence="3" type="primary">rfaG</name>
    <name evidence="3" type="ORF">MFUM_1083</name>
</gene>
<dbReference type="RefSeq" id="WP_009058950.1">
    <property type="nucleotide sequence ID" value="NZ_JAHXRZ010000002.1"/>
</dbReference>
<evidence type="ECO:0000259" key="2">
    <source>
        <dbReference type="Pfam" id="PF13439"/>
    </source>
</evidence>
<sequence length="342" mass="39323">MRIAQVSPLYERVPPKLYGGTERVIHYLTEELITLGHETTLFASGDSITKGKLVSVIPESLRLQKHKKDPMVYHILMLEKVFQMAESFDIIHYHIDFFHFPFSKRSKTKHLTTLHGRLDLPDLTLLYREFDRIPVVSISKAQRSFLPWIHWVGTVYHGIPTDLYPFYPGKGNYLAFVGRISPEKGIERAIEIAKRVGMDLKIAAKVDEVDKQYFLEVILPLFKKAPVEFIGEIGEEEKKVFFGNAYALLFPINWPEPFGLVMIEAMACGTPVIGWRNGSVPEIVIDGQTGYIIHSVEEGVKKIMDIDRIDRKECRKHVLNHFTARKMAQSYLSIYNNLLYGE</sequence>
<dbReference type="EMBL" id="OX458932">
    <property type="protein sequence ID" value="CAI9085451.1"/>
    <property type="molecule type" value="Genomic_DNA"/>
</dbReference>
<name>A0ABN8XDV5_9BACT</name>
<dbReference type="InterPro" id="IPR001296">
    <property type="entry name" value="Glyco_trans_1"/>
</dbReference>
<dbReference type="PANTHER" id="PTHR12526:SF595">
    <property type="entry name" value="BLL5217 PROTEIN"/>
    <property type="match status" value="1"/>
</dbReference>
<evidence type="ECO:0000259" key="1">
    <source>
        <dbReference type="Pfam" id="PF00534"/>
    </source>
</evidence>
<dbReference type="Proteomes" id="UP001161497">
    <property type="component" value="Chromosome"/>
</dbReference>
<evidence type="ECO:0000313" key="4">
    <source>
        <dbReference type="Proteomes" id="UP001161497"/>
    </source>
</evidence>
<proteinExistence type="predicted"/>
<keyword evidence="4" id="KW-1185">Reference proteome</keyword>
<dbReference type="SUPFAM" id="SSF53756">
    <property type="entry name" value="UDP-Glycosyltransferase/glycogen phosphorylase"/>
    <property type="match status" value="1"/>
</dbReference>
<dbReference type="PANTHER" id="PTHR12526">
    <property type="entry name" value="GLYCOSYLTRANSFERASE"/>
    <property type="match status" value="1"/>
</dbReference>
<dbReference type="Pfam" id="PF13439">
    <property type="entry name" value="Glyco_transf_4"/>
    <property type="match status" value="1"/>
</dbReference>
<evidence type="ECO:0000313" key="3">
    <source>
        <dbReference type="EMBL" id="CAI9085451.1"/>
    </source>
</evidence>
<feature type="domain" description="Glycosyltransferase subfamily 4-like N-terminal" evidence="2">
    <location>
        <begin position="18"/>
        <end position="126"/>
    </location>
</feature>
<dbReference type="Gene3D" id="3.40.50.2000">
    <property type="entry name" value="Glycogen Phosphorylase B"/>
    <property type="match status" value="2"/>
</dbReference>
<feature type="domain" description="Glycosyl transferase family 1" evidence="1">
    <location>
        <begin position="169"/>
        <end position="304"/>
    </location>
</feature>
<protein>
    <submittedName>
        <fullName evidence="3">Glycosyltransferase</fullName>
    </submittedName>
</protein>
<accession>A0ABN8XDV5</accession>
<organism evidence="3 4">
    <name type="scientific">Candidatus Methylacidiphilum fumarolicum</name>
    <dbReference type="NCBI Taxonomy" id="591154"/>
    <lineage>
        <taxon>Bacteria</taxon>
        <taxon>Pseudomonadati</taxon>
        <taxon>Verrucomicrobiota</taxon>
        <taxon>Methylacidiphilae</taxon>
        <taxon>Methylacidiphilales</taxon>
        <taxon>Methylacidiphilaceae</taxon>
        <taxon>Methylacidiphilum (ex Ratnadevi et al. 2023)</taxon>
    </lineage>
</organism>
<dbReference type="Pfam" id="PF00534">
    <property type="entry name" value="Glycos_transf_1"/>
    <property type="match status" value="1"/>
</dbReference>